<dbReference type="InterPro" id="IPR005197">
    <property type="entry name" value="Glyco_hydro_71"/>
</dbReference>
<sequence length="1718" mass="182827">MWPLGLLAVLLLCLRVQATKAVFAHFMVENAKNWDQSQWANDIRLAKDAHIDGFALNIRQDDRSYWNSLNRAYSAADSVGGFKMILSFDYAGGGPWSPIIVAQAINQFSGYGSYFSEGGKPLVSTFEGPAQAQDWELIKKKTNCMLLPDWSSLGAKQAIDASKGVIDGLFSWAAWPWGNMDSNTYVDASYIQFLEQGGKDYGKDLKFMMPASPWFYTNLPGYNKNWLWRGDDLWFDRWQEVIFLNPDYVEILTWNDFGESHYIGPLYVDGDDYEAFTVGKAPFNYAADMPHDGWRLFLPFVIDLYKNRKATIKNEGLSVWYRPSPAAACGDGWTVGSTASQLLLEFPPAEVAQDKIFFSALLAAHQPVTATVGGVQVAAEWTSQPAYGSGMYHGSASYGGNLGPVVVTVGSMTVRGRDISTSCNDVPGQNGQTNWNAWVGSQSGAAVNKEVDISLWVCTEGGAPGAAAFDDLCEFTCRYGYCPPGACYCKSMGPQREKPGPDTPGYGTVGYPGEGMSASYGGLCSFACDLGHCPSPYCDTAKHPTVVPAVSPFTPDACVKGTGEGDLGGLCGFACNFGFCPIHSCTCTATGPLNVPPAAGEKSGKAADGKEPKIYDDIFGTTTTTIIVTVTDIITTASGFYNIPVIETTGAFNACPSISVEPVDVTLTYVTDAVTTISTRKLSLPPWPQITQGPPDKWSSTCAAWVTKGAGATTLQQTFPLPPDLPDPTPASTPLPTWTDFPPGKIEAEDDKEDDDTDQAVVVPCDGFWFFSFCIDFPELKIPTWKIILPEGIIGPGPPPPNIIQKAGWTVSVKGTLPPWPVITRLPGSHPSVNKPDKPQDCQTVSQEVEFKTVSEGLSVSNGKTVTTTVSTITRTGVVYGCEVPEYTPTISACSVGKRDAATALPTAEPTAEPQAHVSERDVSPFSQDNPVQWAEDMSCPGEESNYILYTKGHTDGEVNTIRARLQMWRGHNGYDFTEARSDSLDFTAFFFILNMPKSLLRKIQAMSQVELVYDYAGYNRQVAGIKAAGVIGRRKEESRPADRGEEHAANSTLTQLQKRATRQNEIGWATSQLSVPPGLEWLDNVDYVISDGSRHKYQYWYDDSAGQGQYIYVLEQAFAQNNEELLSASHETPLTVPNYGLNVQGGDQGHGTAVAAAAVGQGIGSAPKATLVPVVMGPIFDTWKFPYEGALHALLLTAEHIHGNNRNGKAVINLSWGIRVDWTTAVPPFVRVMRTSFVEIVLLFLPSFVSLETDLGAVIVMAAGNDGKNEDGFASERYYPQRFLWDGSMPNALVIGCTDYNAKYSSISSRFTHNKPEILYAGGTRFPLPSQVLATVRPLALPLVRFPCLLPMSVLMRSSGLMLTLHPLATAAPLVAGVVAYLRGLPSNSLSIPLQRPRYVKGLLYRLARSLIIDGPSEDDWDYPAMLSVWNSQSVHESCLLNLDAEDCERLREPGSGGASGGASGAEFTFSQGSPSPTCTAGCGSYCTGYYCDAQPTGTPPDYPGDSPPAPALAAPPASVPFPLPLAAGASPPAAPAAPSAGGAGGGASVPAPAPPVPLPFPTGASPPAAAPAPAPAPVPLPLPFPSGAPAPAPASGAGGGGGGASPAPAPAPVPFPFPLPSGAAPPLAAGGGGGGGAAAPPPPVPPSWRLDGHKLARKLCAVSRGMISDHHSVWRGARPWTESGSGMGMALAARMRVRATAARSWNCIVGAGDGLP</sequence>
<feature type="region of interest" description="Disordered" evidence="1">
    <location>
        <begin position="719"/>
        <end position="754"/>
    </location>
</feature>
<dbReference type="Gene3D" id="3.20.20.80">
    <property type="entry name" value="Glycosidases"/>
    <property type="match status" value="1"/>
</dbReference>
<feature type="compositionally biased region" description="Low complexity" evidence="1">
    <location>
        <begin position="905"/>
        <end position="916"/>
    </location>
</feature>
<accession>A0ABR1TDT0</accession>
<dbReference type="CDD" id="cd11577">
    <property type="entry name" value="GH71"/>
    <property type="match status" value="1"/>
</dbReference>
<feature type="chain" id="PRO_5045482801" description="Peptidase S8/S53 domain-containing protein" evidence="2">
    <location>
        <begin position="19"/>
        <end position="1718"/>
    </location>
</feature>
<evidence type="ECO:0000256" key="2">
    <source>
        <dbReference type="SAM" id="SignalP"/>
    </source>
</evidence>
<keyword evidence="5" id="KW-1185">Reference proteome</keyword>
<evidence type="ECO:0000256" key="1">
    <source>
        <dbReference type="SAM" id="MobiDB-lite"/>
    </source>
</evidence>
<dbReference type="InterPro" id="IPR036852">
    <property type="entry name" value="Peptidase_S8/S53_dom_sf"/>
</dbReference>
<keyword evidence="2" id="KW-0732">Signal</keyword>
<feature type="region of interest" description="Disordered" evidence="1">
    <location>
        <begin position="1453"/>
        <end position="1478"/>
    </location>
</feature>
<dbReference type="Gene3D" id="3.40.50.200">
    <property type="entry name" value="Peptidase S8/S53 domain"/>
    <property type="match status" value="1"/>
</dbReference>
<feature type="compositionally biased region" description="Basic and acidic residues" evidence="1">
    <location>
        <begin position="1036"/>
        <end position="1049"/>
    </location>
</feature>
<gene>
    <name evidence="4" type="ORF">PG993_004812</name>
</gene>
<evidence type="ECO:0000259" key="3">
    <source>
        <dbReference type="Pfam" id="PF00082"/>
    </source>
</evidence>
<feature type="compositionally biased region" description="Gly residues" evidence="1">
    <location>
        <begin position="1456"/>
        <end position="1465"/>
    </location>
</feature>
<feature type="region of interest" description="Disordered" evidence="1">
    <location>
        <begin position="1589"/>
        <end position="1646"/>
    </location>
</feature>
<dbReference type="Pfam" id="PF03659">
    <property type="entry name" value="Glyco_hydro_71"/>
    <property type="match status" value="1"/>
</dbReference>
<dbReference type="CDD" id="cd00306">
    <property type="entry name" value="Peptidases_S8_S53"/>
    <property type="match status" value="1"/>
</dbReference>
<feature type="domain" description="Peptidase S8/S53" evidence="3">
    <location>
        <begin position="1145"/>
        <end position="1346"/>
    </location>
</feature>
<dbReference type="InterPro" id="IPR000209">
    <property type="entry name" value="Peptidase_S8/S53_dom"/>
</dbReference>
<dbReference type="Proteomes" id="UP001444661">
    <property type="component" value="Unassembled WGS sequence"/>
</dbReference>
<feature type="region of interest" description="Disordered" evidence="1">
    <location>
        <begin position="1530"/>
        <end position="1550"/>
    </location>
</feature>
<evidence type="ECO:0000313" key="4">
    <source>
        <dbReference type="EMBL" id="KAK8044788.1"/>
    </source>
</evidence>
<proteinExistence type="predicted"/>
<name>A0ABR1TDT0_9PEZI</name>
<feature type="signal peptide" evidence="2">
    <location>
        <begin position="1"/>
        <end position="18"/>
    </location>
</feature>
<feature type="compositionally biased region" description="Low complexity" evidence="1">
    <location>
        <begin position="1530"/>
        <end position="1542"/>
    </location>
</feature>
<organism evidence="4 5">
    <name type="scientific">Apiospora rasikravindrae</name>
    <dbReference type="NCBI Taxonomy" id="990691"/>
    <lineage>
        <taxon>Eukaryota</taxon>
        <taxon>Fungi</taxon>
        <taxon>Dikarya</taxon>
        <taxon>Ascomycota</taxon>
        <taxon>Pezizomycotina</taxon>
        <taxon>Sordariomycetes</taxon>
        <taxon>Xylariomycetidae</taxon>
        <taxon>Amphisphaeriales</taxon>
        <taxon>Apiosporaceae</taxon>
        <taxon>Apiospora</taxon>
    </lineage>
</organism>
<comment type="caution">
    <text evidence="4">The sequence shown here is derived from an EMBL/GenBank/DDBJ whole genome shotgun (WGS) entry which is preliminary data.</text>
</comment>
<feature type="region of interest" description="Disordered" evidence="1">
    <location>
        <begin position="1036"/>
        <end position="1057"/>
    </location>
</feature>
<feature type="compositionally biased region" description="Pro residues" evidence="1">
    <location>
        <begin position="1609"/>
        <end position="1621"/>
    </location>
</feature>
<protein>
    <recommendedName>
        <fullName evidence="3">Peptidase S8/S53 domain-containing protein</fullName>
    </recommendedName>
</protein>
<feature type="region of interest" description="Disordered" evidence="1">
    <location>
        <begin position="905"/>
        <end position="927"/>
    </location>
</feature>
<feature type="compositionally biased region" description="Pro residues" evidence="1">
    <location>
        <begin position="720"/>
        <end position="733"/>
    </location>
</feature>
<dbReference type="Pfam" id="PF00082">
    <property type="entry name" value="Peptidase_S8"/>
    <property type="match status" value="1"/>
</dbReference>
<dbReference type="SUPFAM" id="SSF52743">
    <property type="entry name" value="Subtilisin-like"/>
    <property type="match status" value="1"/>
</dbReference>
<evidence type="ECO:0000313" key="5">
    <source>
        <dbReference type="Proteomes" id="UP001444661"/>
    </source>
</evidence>
<dbReference type="EMBL" id="JAQQWK010000003">
    <property type="protein sequence ID" value="KAK8044788.1"/>
    <property type="molecule type" value="Genomic_DNA"/>
</dbReference>
<reference evidence="4 5" key="1">
    <citation type="submission" date="2023-01" db="EMBL/GenBank/DDBJ databases">
        <title>Analysis of 21 Apiospora genomes using comparative genomics revels a genus with tremendous synthesis potential of carbohydrate active enzymes and secondary metabolites.</title>
        <authorList>
            <person name="Sorensen T."/>
        </authorList>
    </citation>
    <scope>NUCLEOTIDE SEQUENCE [LARGE SCALE GENOMIC DNA]</scope>
    <source>
        <strain evidence="4 5">CBS 33761</strain>
    </source>
</reference>